<evidence type="ECO:0000313" key="10">
    <source>
        <dbReference type="Proteomes" id="UP000820818"/>
    </source>
</evidence>
<keyword evidence="6 7" id="KW-0342">GTP-binding</keyword>
<feature type="binding site" evidence="7">
    <location>
        <begin position="92"/>
        <end position="95"/>
    </location>
    <ligand>
        <name>AMP</name>
        <dbReference type="ChEBI" id="CHEBI:456215"/>
    </ligand>
</feature>
<feature type="binding site" evidence="7">
    <location>
        <position position="202"/>
    </location>
    <ligand>
        <name>GTP</name>
        <dbReference type="ChEBI" id="CHEBI:37565"/>
    </ligand>
</feature>
<feature type="binding site" evidence="7">
    <location>
        <begin position="138"/>
        <end position="139"/>
    </location>
    <ligand>
        <name>GTP</name>
        <dbReference type="ChEBI" id="CHEBI:37565"/>
    </ligand>
</feature>
<dbReference type="InterPro" id="IPR007862">
    <property type="entry name" value="Adenylate_kinase_lid-dom"/>
</dbReference>
<dbReference type="InterPro" id="IPR028586">
    <property type="entry name" value="AK3/Ak4_mitochondrial"/>
</dbReference>
<comment type="domain">
    <text evidence="7">Consists of three domains, a large central CORE domain and two small peripheral domains, NMPbind and LID, which undergo movements during catalysis. The LID domain closes over the site of phosphoryl transfer upon GTP binding. Assembling and dissambling the active center during each catalytic cycle provides an effective means to prevent GTP hydrolysis.</text>
</comment>
<feature type="region of interest" description="LID" evidence="7">
    <location>
        <begin position="128"/>
        <end position="165"/>
    </location>
</feature>
<keyword evidence="5 7" id="KW-0496">Mitochondrion</keyword>
<proteinExistence type="inferred from homology"/>
<dbReference type="CDD" id="cd01428">
    <property type="entry name" value="ADK"/>
    <property type="match status" value="1"/>
</dbReference>
<dbReference type="AlphaFoldDB" id="A0AAD5PX89"/>
<keyword evidence="4 7" id="KW-0418">Kinase</keyword>
<keyword evidence="10" id="KW-1185">Reference proteome</keyword>
<dbReference type="InterPro" id="IPR027417">
    <property type="entry name" value="P-loop_NTPase"/>
</dbReference>
<dbReference type="InterPro" id="IPR033690">
    <property type="entry name" value="Adenylat_kinase_CS"/>
</dbReference>
<dbReference type="InterPro" id="IPR000850">
    <property type="entry name" value="Adenylat/UMP-CMP_kin"/>
</dbReference>
<dbReference type="NCBIfam" id="TIGR01351">
    <property type="entry name" value="adk"/>
    <property type="match status" value="1"/>
</dbReference>
<evidence type="ECO:0000256" key="4">
    <source>
        <dbReference type="ARBA" id="ARBA00022777"/>
    </source>
</evidence>
<dbReference type="Proteomes" id="UP000820818">
    <property type="component" value="Linkage Group LG2"/>
</dbReference>
<dbReference type="Pfam" id="PF00406">
    <property type="entry name" value="ADK"/>
    <property type="match status" value="1"/>
</dbReference>
<keyword evidence="2 7" id="KW-0808">Transferase</keyword>
<sequence length="222" mass="25014">MCAARAKAFRAIILGAPASGKGTISSRIVRDFKMKHLSGGDLLRSQISAKTDVGLMAKTFMDKGALVPDDVMSTLIINELALLKQHSWLLDGFPRTLKQAETLHQQEHADVVISLDVPEEEIVQRIAGRWTHISSGRVYNTEFNPPKVPGIDDVTGEKLIQRDDDKPEAVRKRLQTYEANIKPILDYYHHHGVLKLFKGRFTNEIWPKVHEFLSEKIPPKSN</sequence>
<dbReference type="PROSITE" id="PS00113">
    <property type="entry name" value="ADENYLATE_KINASE"/>
    <property type="match status" value="1"/>
</dbReference>
<dbReference type="SUPFAM" id="SSF52540">
    <property type="entry name" value="P-loop containing nucleoside triphosphate hydrolases"/>
    <property type="match status" value="1"/>
</dbReference>
<feature type="binding site" evidence="7">
    <location>
        <position position="44"/>
    </location>
    <ligand>
        <name>AMP</name>
        <dbReference type="ChEBI" id="CHEBI:456215"/>
    </ligand>
</feature>
<dbReference type="GO" id="GO:0046899">
    <property type="term" value="F:nucleoside triphosphate adenylate kinase activity"/>
    <property type="evidence" value="ECO:0007669"/>
    <property type="project" value="UniProtKB-UniRule"/>
</dbReference>
<evidence type="ECO:0000256" key="7">
    <source>
        <dbReference type="HAMAP-Rule" id="MF_03169"/>
    </source>
</evidence>
<evidence type="ECO:0000256" key="5">
    <source>
        <dbReference type="ARBA" id="ARBA00023128"/>
    </source>
</evidence>
<comment type="catalytic activity">
    <reaction evidence="7">
        <text>a ribonucleoside 5'-triphosphate + AMP = a ribonucleoside 5'-diphosphate + ADP</text>
        <dbReference type="Rhea" id="RHEA:13749"/>
        <dbReference type="ChEBI" id="CHEBI:57930"/>
        <dbReference type="ChEBI" id="CHEBI:61557"/>
        <dbReference type="ChEBI" id="CHEBI:456215"/>
        <dbReference type="ChEBI" id="CHEBI:456216"/>
        <dbReference type="EC" id="2.7.4.10"/>
    </reaction>
</comment>
<dbReference type="InterPro" id="IPR006259">
    <property type="entry name" value="Adenyl_kin_sub"/>
</dbReference>
<dbReference type="GO" id="GO:0005524">
    <property type="term" value="F:ATP binding"/>
    <property type="evidence" value="ECO:0007669"/>
    <property type="project" value="InterPro"/>
</dbReference>
<comment type="caution">
    <text evidence="7">Lacks conserved residue(s) required for the propagation of feature annotation.</text>
</comment>
<dbReference type="InterPro" id="IPR036193">
    <property type="entry name" value="ADK_active_lid_dom_sf"/>
</dbReference>
<name>A0AAD5PX89_9CRUS</name>
<comment type="caution">
    <text evidence="9">The sequence shown here is derived from an EMBL/GenBank/DDBJ whole genome shotgun (WGS) entry which is preliminary data.</text>
</comment>
<organism evidence="9 10">
    <name type="scientific">Daphnia sinensis</name>
    <dbReference type="NCBI Taxonomy" id="1820382"/>
    <lineage>
        <taxon>Eukaryota</taxon>
        <taxon>Metazoa</taxon>
        <taxon>Ecdysozoa</taxon>
        <taxon>Arthropoda</taxon>
        <taxon>Crustacea</taxon>
        <taxon>Branchiopoda</taxon>
        <taxon>Diplostraca</taxon>
        <taxon>Cladocera</taxon>
        <taxon>Anomopoda</taxon>
        <taxon>Daphniidae</taxon>
        <taxon>Daphnia</taxon>
        <taxon>Daphnia similis group</taxon>
    </lineage>
</organism>
<dbReference type="GO" id="GO:0006172">
    <property type="term" value="P:ADP biosynthetic process"/>
    <property type="evidence" value="ECO:0007669"/>
    <property type="project" value="UniProtKB-UniRule"/>
</dbReference>
<feature type="binding site" evidence="7">
    <location>
        <position position="129"/>
    </location>
    <ligand>
        <name>GTP</name>
        <dbReference type="ChEBI" id="CHEBI:37565"/>
    </ligand>
</feature>
<dbReference type="PANTHER" id="PTHR23359">
    <property type="entry name" value="NUCLEOTIDE KINASE"/>
    <property type="match status" value="1"/>
</dbReference>
<feature type="domain" description="Adenylate kinase active site lid" evidence="8">
    <location>
        <begin position="129"/>
        <end position="164"/>
    </location>
</feature>
<feature type="binding site" evidence="7">
    <location>
        <position position="162"/>
    </location>
    <ligand>
        <name>AMP</name>
        <dbReference type="ChEBI" id="CHEBI:456215"/>
    </ligand>
</feature>
<evidence type="ECO:0000256" key="3">
    <source>
        <dbReference type="ARBA" id="ARBA00022741"/>
    </source>
</evidence>
<evidence type="ECO:0000256" key="6">
    <source>
        <dbReference type="ARBA" id="ARBA00023134"/>
    </source>
</evidence>
<feature type="binding site" evidence="7">
    <location>
        <position position="173"/>
    </location>
    <ligand>
        <name>AMP</name>
        <dbReference type="ChEBI" id="CHEBI:456215"/>
    </ligand>
</feature>
<comment type="function">
    <text evidence="7">Involved in maintaining the homeostasis of cellular nucleotides by catalyzing the interconversion of nucleoside phosphates. Has GTP:AMP phosphotransferase and ITP:AMP phosphotransferase activities.</text>
</comment>
<dbReference type="FunFam" id="3.40.50.300:FF:000106">
    <property type="entry name" value="Adenylate kinase mitochondrial"/>
    <property type="match status" value="1"/>
</dbReference>
<comment type="subunit">
    <text evidence="7">Monomer.</text>
</comment>
<dbReference type="Pfam" id="PF05191">
    <property type="entry name" value="ADK_lid"/>
    <property type="match status" value="1"/>
</dbReference>
<evidence type="ECO:0000256" key="2">
    <source>
        <dbReference type="ARBA" id="ARBA00022679"/>
    </source>
</evidence>
<dbReference type="GO" id="GO:0004017">
    <property type="term" value="F:AMP kinase activity"/>
    <property type="evidence" value="ECO:0007669"/>
    <property type="project" value="InterPro"/>
</dbReference>
<keyword evidence="3 7" id="KW-0547">Nucleotide-binding</keyword>
<dbReference type="PRINTS" id="PR00094">
    <property type="entry name" value="ADENYLTKNASE"/>
</dbReference>
<evidence type="ECO:0000313" key="9">
    <source>
        <dbReference type="EMBL" id="KAI9563296.1"/>
    </source>
</evidence>
<feature type="binding site" evidence="7">
    <location>
        <position position="99"/>
    </location>
    <ligand>
        <name>AMP</name>
        <dbReference type="ChEBI" id="CHEBI:456215"/>
    </ligand>
</feature>
<dbReference type="HAMAP" id="MF_00235">
    <property type="entry name" value="Adenylate_kinase_Adk"/>
    <property type="match status" value="1"/>
</dbReference>
<gene>
    <name evidence="9" type="ORF">GHT06_010754</name>
</gene>
<feature type="binding site" evidence="7">
    <location>
        <begin position="65"/>
        <end position="67"/>
    </location>
    <ligand>
        <name>AMP</name>
        <dbReference type="ChEBI" id="CHEBI:456215"/>
    </ligand>
</feature>
<dbReference type="EC" id="2.7.4.10" evidence="7"/>
<dbReference type="GO" id="GO:0046039">
    <property type="term" value="P:GTP metabolic process"/>
    <property type="evidence" value="ECO:0007669"/>
    <property type="project" value="UniProtKB-UniRule"/>
</dbReference>
<evidence type="ECO:0000256" key="1">
    <source>
        <dbReference type="ARBA" id="ARBA00004305"/>
    </source>
</evidence>
<protein>
    <recommendedName>
        <fullName evidence="7">GTP:AMP phosphotransferase, mitochondrial</fullName>
        <ecNumber evidence="7">2.7.4.10</ecNumber>
    </recommendedName>
    <alternativeName>
        <fullName evidence="7">Adenylate kinase 3</fullName>
        <shortName evidence="7">AK 3</shortName>
    </alternativeName>
</protein>
<reference evidence="9 10" key="1">
    <citation type="submission" date="2022-05" db="EMBL/GenBank/DDBJ databases">
        <title>A multi-omics perspective on studying reproductive biology in Daphnia sinensis.</title>
        <authorList>
            <person name="Jia J."/>
        </authorList>
    </citation>
    <scope>NUCLEOTIDE SEQUENCE [LARGE SCALE GENOMIC DNA]</scope>
    <source>
        <strain evidence="9 10">WSL</strain>
    </source>
</reference>
<dbReference type="Gene3D" id="3.40.50.300">
    <property type="entry name" value="P-loop containing nucleotide triphosphate hydrolases"/>
    <property type="match status" value="1"/>
</dbReference>
<comment type="similarity">
    <text evidence="7">Belongs to the adenylate kinase family. AK3 subfamily.</text>
</comment>
<dbReference type="HAMAP" id="MF_03169">
    <property type="entry name" value="Adenylate_kinase_AK3"/>
    <property type="match status" value="1"/>
</dbReference>
<dbReference type="GO" id="GO:0046033">
    <property type="term" value="P:AMP metabolic process"/>
    <property type="evidence" value="ECO:0007669"/>
    <property type="project" value="UniProtKB-UniRule"/>
</dbReference>
<dbReference type="GO" id="GO:0046041">
    <property type="term" value="P:ITP metabolic process"/>
    <property type="evidence" value="ECO:0007669"/>
    <property type="project" value="UniProtKB-UniRule"/>
</dbReference>
<dbReference type="GO" id="GO:0005525">
    <property type="term" value="F:GTP binding"/>
    <property type="evidence" value="ECO:0007669"/>
    <property type="project" value="UniProtKB-KW"/>
</dbReference>
<dbReference type="GO" id="GO:0005759">
    <property type="term" value="C:mitochondrial matrix"/>
    <property type="evidence" value="ECO:0007669"/>
    <property type="project" value="UniProtKB-SubCell"/>
</dbReference>
<accession>A0AAD5PX89</accession>
<comment type="subcellular location">
    <subcellularLocation>
        <location evidence="1 7">Mitochondrion matrix</location>
    </subcellularLocation>
</comment>
<dbReference type="EMBL" id="WJBH02000002">
    <property type="protein sequence ID" value="KAI9563296.1"/>
    <property type="molecule type" value="Genomic_DNA"/>
</dbReference>
<evidence type="ECO:0000259" key="8">
    <source>
        <dbReference type="Pfam" id="PF05191"/>
    </source>
</evidence>
<dbReference type="SUPFAM" id="SSF57774">
    <property type="entry name" value="Microbial and mitochondrial ADK, insert 'zinc finger' domain"/>
    <property type="match status" value="1"/>
</dbReference>
<feature type="region of interest" description="NMPbind" evidence="7">
    <location>
        <begin position="38"/>
        <end position="67"/>
    </location>
</feature>